<dbReference type="SUPFAM" id="SSF52540">
    <property type="entry name" value="P-loop containing nucleoside triphosphate hydrolases"/>
    <property type="match status" value="2"/>
</dbReference>
<evidence type="ECO:0000256" key="4">
    <source>
        <dbReference type="SAM" id="MobiDB-lite"/>
    </source>
</evidence>
<feature type="compositionally biased region" description="Basic residues" evidence="4">
    <location>
        <begin position="245"/>
        <end position="254"/>
    </location>
</feature>
<dbReference type="GO" id="GO:0005524">
    <property type="term" value="F:ATP binding"/>
    <property type="evidence" value="ECO:0007669"/>
    <property type="project" value="UniProtKB-KW"/>
</dbReference>
<dbReference type="GO" id="GO:0016887">
    <property type="term" value="F:ATP hydrolysis activity"/>
    <property type="evidence" value="ECO:0007669"/>
    <property type="project" value="InterPro"/>
</dbReference>
<name>A0A1F5VEL1_9BACT</name>
<dbReference type="EMBL" id="MFHD01000024">
    <property type="protein sequence ID" value="OGF61883.1"/>
    <property type="molecule type" value="Genomic_DNA"/>
</dbReference>
<evidence type="ECO:0000256" key="1">
    <source>
        <dbReference type="ARBA" id="ARBA00022737"/>
    </source>
</evidence>
<dbReference type="InterPro" id="IPR003439">
    <property type="entry name" value="ABC_transporter-like_ATP-bd"/>
</dbReference>
<dbReference type="CDD" id="cd03221">
    <property type="entry name" value="ABCF_EF-3"/>
    <property type="match status" value="2"/>
</dbReference>
<protein>
    <recommendedName>
        <fullName evidence="5">ABC transporter domain-containing protein</fullName>
    </recommendedName>
</protein>
<evidence type="ECO:0000256" key="3">
    <source>
        <dbReference type="ARBA" id="ARBA00022840"/>
    </source>
</evidence>
<dbReference type="PROSITE" id="PS00211">
    <property type="entry name" value="ABC_TRANSPORTER_1"/>
    <property type="match status" value="2"/>
</dbReference>
<dbReference type="InterPro" id="IPR027417">
    <property type="entry name" value="P-loop_NTPase"/>
</dbReference>
<keyword evidence="2" id="KW-0547">Nucleotide-binding</keyword>
<feature type="domain" description="ABC transporter" evidence="5">
    <location>
        <begin position="13"/>
        <end position="219"/>
    </location>
</feature>
<gene>
    <name evidence="6" type="ORF">A2834_00165</name>
</gene>
<dbReference type="PROSITE" id="PS50893">
    <property type="entry name" value="ABC_TRANSPORTER_2"/>
    <property type="match status" value="1"/>
</dbReference>
<dbReference type="AlphaFoldDB" id="A0A1F5VEL1"/>
<evidence type="ECO:0000256" key="2">
    <source>
        <dbReference type="ARBA" id="ARBA00022741"/>
    </source>
</evidence>
<reference evidence="6 7" key="1">
    <citation type="journal article" date="2016" name="Nat. Commun.">
        <title>Thousands of microbial genomes shed light on interconnected biogeochemical processes in an aquifer system.</title>
        <authorList>
            <person name="Anantharaman K."/>
            <person name="Brown C.T."/>
            <person name="Hug L.A."/>
            <person name="Sharon I."/>
            <person name="Castelle C.J."/>
            <person name="Probst A.J."/>
            <person name="Thomas B.C."/>
            <person name="Singh A."/>
            <person name="Wilkins M.J."/>
            <person name="Karaoz U."/>
            <person name="Brodie E.L."/>
            <person name="Williams K.H."/>
            <person name="Hubbard S.S."/>
            <person name="Banfield J.F."/>
        </authorList>
    </citation>
    <scope>NUCLEOTIDE SEQUENCE [LARGE SCALE GENOMIC DNA]</scope>
</reference>
<keyword evidence="3" id="KW-0067">ATP-binding</keyword>
<dbReference type="NCBIfam" id="NF000355">
    <property type="entry name" value="ribo_prot_ABC_F"/>
    <property type="match status" value="1"/>
</dbReference>
<organism evidence="6 7">
    <name type="scientific">Candidatus Giovannonibacteria bacterium RIFCSPHIGHO2_01_FULL_45_23</name>
    <dbReference type="NCBI Taxonomy" id="1798325"/>
    <lineage>
        <taxon>Bacteria</taxon>
        <taxon>Candidatus Giovannoniibacteriota</taxon>
    </lineage>
</organism>
<dbReference type="STRING" id="1798325.A2834_00165"/>
<evidence type="ECO:0000313" key="6">
    <source>
        <dbReference type="EMBL" id="OGF61883.1"/>
    </source>
</evidence>
<feature type="region of interest" description="Disordered" evidence="4">
    <location>
        <begin position="235"/>
        <end position="254"/>
    </location>
</feature>
<dbReference type="InterPro" id="IPR017871">
    <property type="entry name" value="ABC_transporter-like_CS"/>
</dbReference>
<dbReference type="Gene3D" id="3.40.50.300">
    <property type="entry name" value="P-loop containing nucleotide triphosphate hydrolases"/>
    <property type="match status" value="2"/>
</dbReference>
<accession>A0A1F5VEL1</accession>
<evidence type="ECO:0000313" key="7">
    <source>
        <dbReference type="Proteomes" id="UP000179251"/>
    </source>
</evidence>
<dbReference type="PANTHER" id="PTHR19211">
    <property type="entry name" value="ATP-BINDING TRANSPORT PROTEIN-RELATED"/>
    <property type="match status" value="1"/>
</dbReference>
<sequence>MAIKKSNQKNAIITANNISFEVSGGISIFKNISISFDGEKSGLVGKNGTGKTTLLRLLVGEIQPSNGKIYKIGRVAYLPQDYSPDLAQSVSGVFDVTNPKYQIAAKLEQLNLKNLDLSRTLGSLSGGERTRAVFAKLLLSDPDFLILDEPTNNLDHGSREIIYKFIKEWQRGLLIVSHDRNLLNLVDRILELSDHGLKIYGGDYDSYKEQKALEDSAIKRHLTYAEQKFKKIKAQARETGVKQEKRSRRGKKIRNKTGMSRGVLGIMKETSETTSSRLRKIQERRMESAFSELEKAKEKISPENAIKVDLSDTEVHAGKLVVELKNIKFSYERSGKLLFDNFNLVIYGPARLAISGSNGSGKTTLVKLILKEIEPLAGEVSLGLKRFAYLDQNVSMLDRDKTLLENLKNISGLDDNFARKWLARFLFRGQDAFKKIETLSGGEKMRAALACIFAGDMPPNLLVLDEPTNNLDLNSIEQIESALLNFHGALIAISHDKSFLDSIKIEEELAL</sequence>
<dbReference type="SMART" id="SM00382">
    <property type="entry name" value="AAA"/>
    <property type="match status" value="2"/>
</dbReference>
<dbReference type="Proteomes" id="UP000179251">
    <property type="component" value="Unassembled WGS sequence"/>
</dbReference>
<proteinExistence type="predicted"/>
<keyword evidence="1" id="KW-0677">Repeat</keyword>
<dbReference type="PANTHER" id="PTHR19211:SF6">
    <property type="entry name" value="BLL7188 PROTEIN"/>
    <property type="match status" value="1"/>
</dbReference>
<evidence type="ECO:0000259" key="5">
    <source>
        <dbReference type="PROSITE" id="PS50893"/>
    </source>
</evidence>
<dbReference type="Pfam" id="PF00005">
    <property type="entry name" value="ABC_tran"/>
    <property type="match status" value="2"/>
</dbReference>
<comment type="caution">
    <text evidence="6">The sequence shown here is derived from an EMBL/GenBank/DDBJ whole genome shotgun (WGS) entry which is preliminary data.</text>
</comment>
<dbReference type="InterPro" id="IPR050611">
    <property type="entry name" value="ABCF"/>
</dbReference>
<dbReference type="InterPro" id="IPR003593">
    <property type="entry name" value="AAA+_ATPase"/>
</dbReference>
<feature type="compositionally biased region" description="Basic and acidic residues" evidence="4">
    <location>
        <begin position="235"/>
        <end position="244"/>
    </location>
</feature>